<dbReference type="EMBL" id="CP026264">
    <property type="protein sequence ID" value="AWP21877.1"/>
    <property type="molecule type" value="Genomic_DNA"/>
</dbReference>
<dbReference type="AlphaFoldDB" id="A0A2U9CZE4"/>
<protein>
    <submittedName>
        <fullName evidence="1">Uncharacterized protein</fullName>
    </submittedName>
</protein>
<dbReference type="Proteomes" id="UP000246464">
    <property type="component" value="Chromosome 22"/>
</dbReference>
<accession>A0A2U9CZE4</accession>
<evidence type="ECO:0000313" key="1">
    <source>
        <dbReference type="EMBL" id="AWP21877.1"/>
    </source>
</evidence>
<proteinExistence type="predicted"/>
<evidence type="ECO:0000313" key="2">
    <source>
        <dbReference type="Proteomes" id="UP000246464"/>
    </source>
</evidence>
<feature type="non-terminal residue" evidence="1">
    <location>
        <position position="1"/>
    </location>
</feature>
<gene>
    <name evidence="1" type="ORF">SMAX5B_017079</name>
</gene>
<reference evidence="1 2" key="1">
    <citation type="submission" date="2017-12" db="EMBL/GenBank/DDBJ databases">
        <title>Integrating genomic resources of turbot (Scophthalmus maximus) in depth evaluation of genetic and physical mapping variation across individuals.</title>
        <authorList>
            <person name="Martinez P."/>
        </authorList>
    </citation>
    <scope>NUCLEOTIDE SEQUENCE [LARGE SCALE GENOMIC DNA]</scope>
</reference>
<sequence length="50" mass="5757">RTGERDVFITVPARHSPCARRHSGHRWCTGPRWQHRCRDATTSSTVISLI</sequence>
<name>A0A2U9CZE4_SCOMX</name>
<keyword evidence="2" id="KW-1185">Reference proteome</keyword>
<organism evidence="1 2">
    <name type="scientific">Scophthalmus maximus</name>
    <name type="common">Turbot</name>
    <name type="synonym">Psetta maxima</name>
    <dbReference type="NCBI Taxonomy" id="52904"/>
    <lineage>
        <taxon>Eukaryota</taxon>
        <taxon>Metazoa</taxon>
        <taxon>Chordata</taxon>
        <taxon>Craniata</taxon>
        <taxon>Vertebrata</taxon>
        <taxon>Euteleostomi</taxon>
        <taxon>Actinopterygii</taxon>
        <taxon>Neopterygii</taxon>
        <taxon>Teleostei</taxon>
        <taxon>Neoteleostei</taxon>
        <taxon>Acanthomorphata</taxon>
        <taxon>Carangaria</taxon>
        <taxon>Pleuronectiformes</taxon>
        <taxon>Pleuronectoidei</taxon>
        <taxon>Scophthalmidae</taxon>
        <taxon>Scophthalmus</taxon>
    </lineage>
</organism>